<keyword evidence="6" id="KW-1185">Reference proteome</keyword>
<sequence>MISFKSLNVMRHVLRYPLILRSTVRASSSEVIDPPEQPIINIPRPKNRENEDIEQRKARLVYQSRKRGMLENDLLLSTFVSKHLNTFTETQLDNYDKLINGPSNDWDIYYWATNLKEIPEEYNTDVMQLLILHCKNLNKESRIRQPDL</sequence>
<comment type="caution">
    <text evidence="5">The sequence shown here is derived from an EMBL/GenBank/DDBJ whole genome shotgun (WGS) entry which is preliminary data.</text>
</comment>
<organism evidence="5 6">
    <name type="scientific">Rhynchophorus ferrugineus</name>
    <name type="common">Red palm weevil</name>
    <name type="synonym">Curculio ferrugineus</name>
    <dbReference type="NCBI Taxonomy" id="354439"/>
    <lineage>
        <taxon>Eukaryota</taxon>
        <taxon>Metazoa</taxon>
        <taxon>Ecdysozoa</taxon>
        <taxon>Arthropoda</taxon>
        <taxon>Hexapoda</taxon>
        <taxon>Insecta</taxon>
        <taxon>Pterygota</taxon>
        <taxon>Neoptera</taxon>
        <taxon>Endopterygota</taxon>
        <taxon>Coleoptera</taxon>
        <taxon>Polyphaga</taxon>
        <taxon>Cucujiformia</taxon>
        <taxon>Curculionidae</taxon>
        <taxon>Dryophthorinae</taxon>
        <taxon>Rhynchophorus</taxon>
    </lineage>
</organism>
<dbReference type="FunFam" id="1.10.150.250:FF:000002">
    <property type="entry name" value="Succinate dehydrogenase assembly factor 2, mitochondrial"/>
    <property type="match status" value="1"/>
</dbReference>
<dbReference type="Gene3D" id="1.10.150.250">
    <property type="entry name" value="Flavinator of succinate dehydrogenase"/>
    <property type="match status" value="1"/>
</dbReference>
<comment type="subcellular location">
    <subcellularLocation>
        <location evidence="1 4">Mitochondrion matrix</location>
    </subcellularLocation>
</comment>
<dbReference type="EMBL" id="JAACXV010000162">
    <property type="protein sequence ID" value="KAF7282635.1"/>
    <property type="molecule type" value="Genomic_DNA"/>
</dbReference>
<dbReference type="GO" id="GO:0034553">
    <property type="term" value="P:mitochondrial respiratory chain complex II assembly"/>
    <property type="evidence" value="ECO:0007669"/>
    <property type="project" value="TreeGrafter"/>
</dbReference>
<comment type="function">
    <text evidence="4">Plays an essential role in the assembly of succinate dehydrogenase (SDH), an enzyme complex (also referred to as respiratory complex II) that is a component of both the tricarboxylic acid (TCA) cycle and the mitochondrial electron transport chain, and which couples the oxidation of succinate to fumarate with the reduction of ubiquinone (coenzyme Q) to ubiquinol. Required for flavinylation (covalent attachment of FAD) of the flavoprotein subunit of the SDH catalytic dimer.</text>
</comment>
<evidence type="ECO:0000256" key="4">
    <source>
        <dbReference type="HAMAP-Rule" id="MF_03057"/>
    </source>
</evidence>
<dbReference type="OrthoDB" id="284292at2759"/>
<dbReference type="InterPro" id="IPR005631">
    <property type="entry name" value="SDH"/>
</dbReference>
<comment type="subunit">
    <text evidence="4">Interacts with the flavoprotein subunit within the SDH catalytic dimer.</text>
</comment>
<name>A0A834IKP2_RHYFE</name>
<evidence type="ECO:0000313" key="5">
    <source>
        <dbReference type="EMBL" id="KAF7282635.1"/>
    </source>
</evidence>
<dbReference type="PANTHER" id="PTHR12469">
    <property type="entry name" value="PROTEIN EMI5 HOMOLOG, MITOCHONDRIAL"/>
    <property type="match status" value="1"/>
</dbReference>
<dbReference type="InterPro" id="IPR028882">
    <property type="entry name" value="SDHAF2"/>
</dbReference>
<dbReference type="AlphaFoldDB" id="A0A834IKP2"/>
<dbReference type="GO" id="GO:0006099">
    <property type="term" value="P:tricarboxylic acid cycle"/>
    <property type="evidence" value="ECO:0007669"/>
    <property type="project" value="TreeGrafter"/>
</dbReference>
<gene>
    <name evidence="5" type="ORF">GWI33_002233</name>
</gene>
<evidence type="ECO:0000256" key="2">
    <source>
        <dbReference type="ARBA" id="ARBA00023128"/>
    </source>
</evidence>
<evidence type="ECO:0000313" key="6">
    <source>
        <dbReference type="Proteomes" id="UP000625711"/>
    </source>
</evidence>
<protein>
    <recommendedName>
        <fullName evidence="4">Succinate dehydrogenase assembly factor 2, mitochondrial</fullName>
        <shortName evidence="4">SDH assembly factor 2</shortName>
        <shortName evidence="4">SDHAF2</shortName>
    </recommendedName>
</protein>
<dbReference type="Proteomes" id="UP000625711">
    <property type="component" value="Unassembled WGS sequence"/>
</dbReference>
<dbReference type="SUPFAM" id="SSF109910">
    <property type="entry name" value="YgfY-like"/>
    <property type="match status" value="1"/>
</dbReference>
<evidence type="ECO:0000256" key="3">
    <source>
        <dbReference type="ARBA" id="ARBA00023186"/>
    </source>
</evidence>
<comment type="similarity">
    <text evidence="4">Belongs to the SDHAF2 family.</text>
</comment>
<dbReference type="HAMAP" id="MF_03057">
    <property type="entry name" value="SDHAF2"/>
    <property type="match status" value="1"/>
</dbReference>
<dbReference type="GO" id="GO:0005759">
    <property type="term" value="C:mitochondrial matrix"/>
    <property type="evidence" value="ECO:0007669"/>
    <property type="project" value="UniProtKB-SubCell"/>
</dbReference>
<evidence type="ECO:0000256" key="1">
    <source>
        <dbReference type="ARBA" id="ARBA00004305"/>
    </source>
</evidence>
<reference evidence="5" key="1">
    <citation type="submission" date="2020-08" db="EMBL/GenBank/DDBJ databases">
        <title>Genome sequencing and assembly of the red palm weevil Rhynchophorus ferrugineus.</title>
        <authorList>
            <person name="Dias G.B."/>
            <person name="Bergman C.M."/>
            <person name="Manee M."/>
        </authorList>
    </citation>
    <scope>NUCLEOTIDE SEQUENCE</scope>
    <source>
        <strain evidence="5">AA-2017</strain>
        <tissue evidence="5">Whole larva</tissue>
    </source>
</reference>
<keyword evidence="2 4" id="KW-0496">Mitochondrion</keyword>
<dbReference type="GO" id="GO:0006121">
    <property type="term" value="P:mitochondrial electron transport, succinate to ubiquinone"/>
    <property type="evidence" value="ECO:0007669"/>
    <property type="project" value="UniProtKB-UniRule"/>
</dbReference>
<dbReference type="InterPro" id="IPR036714">
    <property type="entry name" value="SDH_sf"/>
</dbReference>
<accession>A0A834IKP2</accession>
<dbReference type="PANTHER" id="PTHR12469:SF2">
    <property type="entry name" value="SUCCINATE DEHYDROGENASE ASSEMBLY FACTOR 2, MITOCHONDRIAL"/>
    <property type="match status" value="1"/>
</dbReference>
<keyword evidence="3 4" id="KW-0143">Chaperone</keyword>
<dbReference type="Pfam" id="PF03937">
    <property type="entry name" value="Sdh5"/>
    <property type="match status" value="1"/>
</dbReference>
<proteinExistence type="inferred from homology"/>